<organism evidence="19 20">
    <name type="scientific">Psylliodes chrysocephalus</name>
    <dbReference type="NCBI Taxonomy" id="3402493"/>
    <lineage>
        <taxon>Eukaryota</taxon>
        <taxon>Metazoa</taxon>
        <taxon>Ecdysozoa</taxon>
        <taxon>Arthropoda</taxon>
        <taxon>Hexapoda</taxon>
        <taxon>Insecta</taxon>
        <taxon>Pterygota</taxon>
        <taxon>Neoptera</taxon>
        <taxon>Endopterygota</taxon>
        <taxon>Coleoptera</taxon>
        <taxon>Polyphaga</taxon>
        <taxon>Cucujiformia</taxon>
        <taxon>Chrysomeloidea</taxon>
        <taxon>Chrysomelidae</taxon>
        <taxon>Galerucinae</taxon>
        <taxon>Alticini</taxon>
        <taxon>Psylliodes</taxon>
    </lineage>
</organism>
<evidence type="ECO:0000256" key="7">
    <source>
        <dbReference type="ARBA" id="ARBA00023065"/>
    </source>
</evidence>
<dbReference type="FunFam" id="3.40.190.10:FF:000178">
    <property type="entry name" value="Glutamate receptor subunit"/>
    <property type="match status" value="1"/>
</dbReference>
<evidence type="ECO:0000256" key="11">
    <source>
        <dbReference type="ARBA" id="ARBA00023257"/>
    </source>
</evidence>
<feature type="transmembrane region" description="Helical" evidence="15">
    <location>
        <begin position="443"/>
        <end position="462"/>
    </location>
</feature>
<dbReference type="SMART" id="SM00918">
    <property type="entry name" value="Lig_chan-Glu_bd"/>
    <property type="match status" value="1"/>
</dbReference>
<dbReference type="Pfam" id="PF01094">
    <property type="entry name" value="ANF_receptor"/>
    <property type="match status" value="1"/>
</dbReference>
<keyword evidence="10" id="KW-0325">Glycoprotein</keyword>
<keyword evidence="7" id="KW-0406">Ion transport</keyword>
<keyword evidence="16" id="KW-0732">Signal</keyword>
<evidence type="ECO:0000256" key="13">
    <source>
        <dbReference type="ARBA" id="ARBA00023303"/>
    </source>
</evidence>
<keyword evidence="8 15" id="KW-0472">Membrane</keyword>
<dbReference type="GO" id="GO:0015276">
    <property type="term" value="F:ligand-gated monoatomic ion channel activity"/>
    <property type="evidence" value="ECO:0007669"/>
    <property type="project" value="InterPro"/>
</dbReference>
<feature type="chain" id="PRO_5040141250" evidence="16">
    <location>
        <begin position="24"/>
        <end position="578"/>
    </location>
</feature>
<keyword evidence="9" id="KW-0675">Receptor</keyword>
<evidence type="ECO:0000256" key="4">
    <source>
        <dbReference type="ARBA" id="ARBA00022692"/>
    </source>
</evidence>
<dbReference type="InterPro" id="IPR001320">
    <property type="entry name" value="Iontro_rcpt_C"/>
</dbReference>
<evidence type="ECO:0000256" key="8">
    <source>
        <dbReference type="ARBA" id="ARBA00023136"/>
    </source>
</evidence>
<keyword evidence="20" id="KW-1185">Reference proteome</keyword>
<keyword evidence="11" id="KW-0628">Postsynaptic cell membrane</keyword>
<proteinExistence type="inferred from homology"/>
<keyword evidence="4 15" id="KW-0812">Transmembrane</keyword>
<evidence type="ECO:0000256" key="10">
    <source>
        <dbReference type="ARBA" id="ARBA00023180"/>
    </source>
</evidence>
<dbReference type="AlphaFoldDB" id="A0A9P0CQU2"/>
<dbReference type="Gene3D" id="1.10.287.70">
    <property type="match status" value="1"/>
</dbReference>
<evidence type="ECO:0000256" key="9">
    <source>
        <dbReference type="ARBA" id="ARBA00023170"/>
    </source>
</evidence>
<evidence type="ECO:0000256" key="15">
    <source>
        <dbReference type="SAM" id="Phobius"/>
    </source>
</evidence>
<sequence length="578" mass="65750">MEMNVISFFNLLVVVILVQKCYSVKKETYNIVCNLIDDGVVAILGPSTYVTSPVVESTCKNLNLPYIVTSWRMTSFEESDVFLNFHPDADKLAKGIADIVRSLGWVGIIILYEEEEGLVKLQEVLKLQNLKRTDNHDFIRDAHTVDYSSLNVTANITTIRIFDYNSEEFLNALQKWGITAFEFFKTPLYLTPTSIKTETALFQDALTYLTAALKDLPYLPESKVNCFADDKYMNGFSIINATRHKEDLPTITGPIKFDDFGNRIDFNIYVYTLDEDQLIGTYQALNETMVFARTSEETSLAATSNLKKVKVMVSTRIGNPFLMEVTPQDGQILEGNDRYEGYTKDLMDEIAKNIDFTFELHITEGNLFGSYLEDQKRWTGLIGDLLERRAHLALCDLTITHQRQSVVDFSMPFMTLGISILHKSPAKDPTRTFAFLEPFGTSVWIYSATLYLVVSIILYFIARMTPGDWENPHPCDDKPKVLENIWTLQNCHWATLGTIMNQGCDILPKGISSRFALAMWWFFALIITNSYIANLTAFLTKANLEPPIKNVEDLSKQSKIKYGCLEKGSTEQFFKVPT</sequence>
<dbReference type="InterPro" id="IPR015683">
    <property type="entry name" value="Ionotropic_Glu_rcpt"/>
</dbReference>
<dbReference type="Gene3D" id="3.40.50.2300">
    <property type="match status" value="4"/>
</dbReference>
<dbReference type="Pfam" id="PF00060">
    <property type="entry name" value="Lig_chan"/>
    <property type="match status" value="1"/>
</dbReference>
<protein>
    <submittedName>
        <fullName evidence="19">Uncharacterized protein</fullName>
    </submittedName>
</protein>
<dbReference type="InterPro" id="IPR019594">
    <property type="entry name" value="Glu/Gly-bd"/>
</dbReference>
<dbReference type="InterPro" id="IPR028082">
    <property type="entry name" value="Peripla_BP_I"/>
</dbReference>
<feature type="domain" description="Ionotropic glutamate receptor C-terminal" evidence="17">
    <location>
        <begin position="310"/>
        <end position="523"/>
    </location>
</feature>
<evidence type="ECO:0000256" key="3">
    <source>
        <dbReference type="ARBA" id="ARBA00022448"/>
    </source>
</evidence>
<evidence type="ECO:0000256" key="5">
    <source>
        <dbReference type="ARBA" id="ARBA00022989"/>
    </source>
</evidence>
<feature type="transmembrane region" description="Helical" evidence="15">
    <location>
        <begin position="518"/>
        <end position="539"/>
    </location>
</feature>
<evidence type="ECO:0000256" key="16">
    <source>
        <dbReference type="SAM" id="SignalP"/>
    </source>
</evidence>
<dbReference type="InterPro" id="IPR001828">
    <property type="entry name" value="ANF_lig-bd_rcpt"/>
</dbReference>
<accession>A0A9P0CQU2</accession>
<evidence type="ECO:0000259" key="18">
    <source>
        <dbReference type="SMART" id="SM00918"/>
    </source>
</evidence>
<dbReference type="Proteomes" id="UP001153636">
    <property type="component" value="Chromosome 16"/>
</dbReference>
<dbReference type="SUPFAM" id="SSF53850">
    <property type="entry name" value="Periplasmic binding protein-like II"/>
    <property type="match status" value="1"/>
</dbReference>
<comment type="subcellular location">
    <subcellularLocation>
        <location evidence="1">Membrane</location>
        <topology evidence="1">Multi-pass membrane protein</topology>
    </subcellularLocation>
    <subcellularLocation>
        <location evidence="14">Postsynaptic cell membrane</location>
    </subcellularLocation>
</comment>
<dbReference type="PANTHER" id="PTHR18966">
    <property type="entry name" value="IONOTROPIC GLUTAMATE RECEPTOR"/>
    <property type="match status" value="1"/>
</dbReference>
<keyword evidence="12" id="KW-1071">Ligand-gated ion channel</keyword>
<keyword evidence="5 15" id="KW-1133">Transmembrane helix</keyword>
<evidence type="ECO:0000256" key="1">
    <source>
        <dbReference type="ARBA" id="ARBA00004141"/>
    </source>
</evidence>
<dbReference type="Pfam" id="PF10613">
    <property type="entry name" value="Lig_chan-Glu_bd"/>
    <property type="match status" value="1"/>
</dbReference>
<dbReference type="GO" id="GO:0045211">
    <property type="term" value="C:postsynaptic membrane"/>
    <property type="evidence" value="ECO:0007669"/>
    <property type="project" value="UniProtKB-SubCell"/>
</dbReference>
<evidence type="ECO:0000313" key="20">
    <source>
        <dbReference type="Proteomes" id="UP001153636"/>
    </source>
</evidence>
<keyword evidence="6" id="KW-0770">Synapse</keyword>
<evidence type="ECO:0000313" key="19">
    <source>
        <dbReference type="EMBL" id="CAH1104230.1"/>
    </source>
</evidence>
<dbReference type="SMART" id="SM00079">
    <property type="entry name" value="PBPe"/>
    <property type="match status" value="1"/>
</dbReference>
<feature type="signal peptide" evidence="16">
    <location>
        <begin position="1"/>
        <end position="23"/>
    </location>
</feature>
<reference evidence="19" key="1">
    <citation type="submission" date="2022-01" db="EMBL/GenBank/DDBJ databases">
        <authorList>
            <person name="King R."/>
        </authorList>
    </citation>
    <scope>NUCLEOTIDE SEQUENCE</scope>
</reference>
<evidence type="ECO:0000256" key="14">
    <source>
        <dbReference type="ARBA" id="ARBA00034100"/>
    </source>
</evidence>
<dbReference type="SUPFAM" id="SSF81324">
    <property type="entry name" value="Voltage-gated potassium channels"/>
    <property type="match status" value="1"/>
</dbReference>
<dbReference type="Gene3D" id="3.40.190.10">
    <property type="entry name" value="Periplasmic binding protein-like II"/>
    <property type="match status" value="1"/>
</dbReference>
<dbReference type="SUPFAM" id="SSF53822">
    <property type="entry name" value="Periplasmic binding protein-like I"/>
    <property type="match status" value="1"/>
</dbReference>
<name>A0A9P0CQU2_9CUCU</name>
<dbReference type="OrthoDB" id="5984008at2759"/>
<keyword evidence="13" id="KW-0407">Ion channel</keyword>
<feature type="domain" description="Ionotropic glutamate receptor L-glutamate and glycine-binding" evidence="18">
    <location>
        <begin position="320"/>
        <end position="387"/>
    </location>
</feature>
<comment type="similarity">
    <text evidence="2">Belongs to the glutamate-gated ion channel (TC 1.A.10.1) family.</text>
</comment>
<keyword evidence="3" id="KW-0813">Transport</keyword>
<evidence type="ECO:0000256" key="2">
    <source>
        <dbReference type="ARBA" id="ARBA00008685"/>
    </source>
</evidence>
<evidence type="ECO:0000259" key="17">
    <source>
        <dbReference type="SMART" id="SM00079"/>
    </source>
</evidence>
<dbReference type="FunFam" id="1.10.287.70:FF:000105">
    <property type="entry name" value="Eye-enriched kainate receptor, isoform A"/>
    <property type="match status" value="1"/>
</dbReference>
<evidence type="ECO:0000256" key="6">
    <source>
        <dbReference type="ARBA" id="ARBA00023018"/>
    </source>
</evidence>
<evidence type="ECO:0000256" key="12">
    <source>
        <dbReference type="ARBA" id="ARBA00023286"/>
    </source>
</evidence>
<dbReference type="EMBL" id="OV651828">
    <property type="protein sequence ID" value="CAH1104230.1"/>
    <property type="molecule type" value="Genomic_DNA"/>
</dbReference>
<gene>
    <name evidence="19" type="ORF">PSYICH_LOCUS5043</name>
</gene>